<protein>
    <submittedName>
        <fullName evidence="1">Uncharacterized protein</fullName>
    </submittedName>
</protein>
<reference evidence="1 2" key="1">
    <citation type="journal article" date="2014" name="Am. J. Bot.">
        <title>Genome assembly and annotation for red clover (Trifolium pratense; Fabaceae).</title>
        <authorList>
            <person name="Istvanek J."/>
            <person name="Jaros M."/>
            <person name="Krenek A."/>
            <person name="Repkova J."/>
        </authorList>
    </citation>
    <scope>NUCLEOTIDE SEQUENCE [LARGE SCALE GENOMIC DNA]</scope>
    <source>
        <strain evidence="2">cv. Tatra</strain>
        <tissue evidence="1">Young leaves</tissue>
    </source>
</reference>
<dbReference type="EMBL" id="ASHM01074808">
    <property type="protein sequence ID" value="PNX56570.1"/>
    <property type="molecule type" value="Genomic_DNA"/>
</dbReference>
<proteinExistence type="predicted"/>
<organism evidence="1 2">
    <name type="scientific">Trifolium pratense</name>
    <name type="common">Red clover</name>
    <dbReference type="NCBI Taxonomy" id="57577"/>
    <lineage>
        <taxon>Eukaryota</taxon>
        <taxon>Viridiplantae</taxon>
        <taxon>Streptophyta</taxon>
        <taxon>Embryophyta</taxon>
        <taxon>Tracheophyta</taxon>
        <taxon>Spermatophyta</taxon>
        <taxon>Magnoliopsida</taxon>
        <taxon>eudicotyledons</taxon>
        <taxon>Gunneridae</taxon>
        <taxon>Pentapetalae</taxon>
        <taxon>rosids</taxon>
        <taxon>fabids</taxon>
        <taxon>Fabales</taxon>
        <taxon>Fabaceae</taxon>
        <taxon>Papilionoideae</taxon>
        <taxon>50 kb inversion clade</taxon>
        <taxon>NPAAA clade</taxon>
        <taxon>Hologalegina</taxon>
        <taxon>IRL clade</taxon>
        <taxon>Trifolieae</taxon>
        <taxon>Trifolium</taxon>
    </lineage>
</organism>
<accession>A0A2K3JRB7</accession>
<name>A0A2K3JRB7_TRIPR</name>
<gene>
    <name evidence="1" type="ORF">L195_g049948</name>
</gene>
<dbReference type="Proteomes" id="UP000236291">
    <property type="component" value="Unassembled WGS sequence"/>
</dbReference>
<evidence type="ECO:0000313" key="2">
    <source>
        <dbReference type="Proteomes" id="UP000236291"/>
    </source>
</evidence>
<dbReference type="AlphaFoldDB" id="A0A2K3JRB7"/>
<feature type="non-terminal residue" evidence="1">
    <location>
        <position position="60"/>
    </location>
</feature>
<reference evidence="1 2" key="2">
    <citation type="journal article" date="2017" name="Front. Plant Sci.">
        <title>Gene Classification and Mining of Molecular Markers Useful in Red Clover (Trifolium pratense) Breeding.</title>
        <authorList>
            <person name="Istvanek J."/>
            <person name="Dluhosova J."/>
            <person name="Dluhos P."/>
            <person name="Patkova L."/>
            <person name="Nedelnik J."/>
            <person name="Repkova J."/>
        </authorList>
    </citation>
    <scope>NUCLEOTIDE SEQUENCE [LARGE SCALE GENOMIC DNA]</scope>
    <source>
        <strain evidence="2">cv. Tatra</strain>
        <tissue evidence="1">Young leaves</tissue>
    </source>
</reference>
<comment type="caution">
    <text evidence="1">The sequence shown here is derived from an EMBL/GenBank/DDBJ whole genome shotgun (WGS) entry which is preliminary data.</text>
</comment>
<evidence type="ECO:0000313" key="1">
    <source>
        <dbReference type="EMBL" id="PNX56570.1"/>
    </source>
</evidence>
<sequence length="60" mass="7020">MWKGIVSKFNALTGRKYNKLKLKNRLLYIKMDGWNEHLEQNAQDDDDVIFEEASHLAALV</sequence>